<organism evidence="3">
    <name type="scientific">marine metagenome</name>
    <dbReference type="NCBI Taxonomy" id="408172"/>
    <lineage>
        <taxon>unclassified sequences</taxon>
        <taxon>metagenomes</taxon>
        <taxon>ecological metagenomes</taxon>
    </lineage>
</organism>
<protein>
    <recommendedName>
        <fullName evidence="4">Gfo/Idh/MocA-like oxidoreductase N-terminal domain-containing protein</fullName>
    </recommendedName>
</protein>
<dbReference type="SUPFAM" id="SSF51735">
    <property type="entry name" value="NAD(P)-binding Rossmann-fold domains"/>
    <property type="match status" value="1"/>
</dbReference>
<dbReference type="PANTHER" id="PTHR43818:SF10">
    <property type="entry name" value="NADH-DEPENDENT DEHYDROGENASE-RELATED"/>
    <property type="match status" value="1"/>
</dbReference>
<feature type="domain" description="Gfo/Idh/MocA-like oxidoreductase bacterial type C-terminal" evidence="2">
    <location>
        <begin position="217"/>
        <end position="270"/>
    </location>
</feature>
<evidence type="ECO:0000259" key="1">
    <source>
        <dbReference type="Pfam" id="PF01408"/>
    </source>
</evidence>
<dbReference type="GO" id="GO:0000166">
    <property type="term" value="F:nucleotide binding"/>
    <property type="evidence" value="ECO:0007669"/>
    <property type="project" value="InterPro"/>
</dbReference>
<dbReference type="Gene3D" id="3.40.50.720">
    <property type="entry name" value="NAD(P)-binding Rossmann-like Domain"/>
    <property type="match status" value="1"/>
</dbReference>
<dbReference type="InterPro" id="IPR006311">
    <property type="entry name" value="TAT_signal"/>
</dbReference>
<gene>
    <name evidence="3" type="ORF">METZ01_LOCUS182863</name>
</gene>
<evidence type="ECO:0008006" key="4">
    <source>
        <dbReference type="Google" id="ProtNLM"/>
    </source>
</evidence>
<accession>A0A382CVW0</accession>
<dbReference type="InterPro" id="IPR036291">
    <property type="entry name" value="NAD(P)-bd_dom_sf"/>
</dbReference>
<feature type="non-terminal residue" evidence="3">
    <location>
        <position position="292"/>
    </location>
</feature>
<dbReference type="InterPro" id="IPR043906">
    <property type="entry name" value="Gfo/Idh/MocA_OxRdtase_bact_C"/>
</dbReference>
<dbReference type="NCBIfam" id="TIGR01409">
    <property type="entry name" value="TAT_signal_seq"/>
    <property type="match status" value="1"/>
</dbReference>
<evidence type="ECO:0000313" key="3">
    <source>
        <dbReference type="EMBL" id="SVB30009.1"/>
    </source>
</evidence>
<dbReference type="Pfam" id="PF19051">
    <property type="entry name" value="GFO_IDH_MocA_C2"/>
    <property type="match status" value="1"/>
</dbReference>
<dbReference type="Pfam" id="PF01408">
    <property type="entry name" value="GFO_IDH_MocA"/>
    <property type="match status" value="1"/>
</dbReference>
<dbReference type="PANTHER" id="PTHR43818">
    <property type="entry name" value="BCDNA.GH03377"/>
    <property type="match status" value="1"/>
</dbReference>
<name>A0A382CVW0_9ZZZZ</name>
<dbReference type="AlphaFoldDB" id="A0A382CVW0"/>
<reference evidence="3" key="1">
    <citation type="submission" date="2018-05" db="EMBL/GenBank/DDBJ databases">
        <authorList>
            <person name="Lanie J.A."/>
            <person name="Ng W.-L."/>
            <person name="Kazmierczak K.M."/>
            <person name="Andrzejewski T.M."/>
            <person name="Davidsen T.M."/>
            <person name="Wayne K.J."/>
            <person name="Tettelin H."/>
            <person name="Glass J.I."/>
            <person name="Rusch D."/>
            <person name="Podicherti R."/>
            <person name="Tsui H.-C.T."/>
            <person name="Winkler M.E."/>
        </authorList>
    </citation>
    <scope>NUCLEOTIDE SEQUENCE</scope>
</reference>
<sequence>MNAMNDQPASSRFSRRKFIKTTAASTAVLGFPAITHSKSPNGKLSVGLIGVGGRGRSHVAASRKEDILALCDVNENSIKGAQRFAPKARTYKDYRDFYETIDDLDAVVVATTEHTHAFATLPALQAKKHVYCEKPLTRDVHECRIITEAAAKAGVQTQMGTQIHAGGNYRRVVELIQSGAIGPVHEAHTWVSRAWGWQSPADAKKYRDIVSTQDTPKEGQPVPDILDWDLWIGPAPFRPFHSVYFPGPKWYRWWDFGNGTMSDLGSHRNDLPWWALKLDAPLTIEPLSGPKP</sequence>
<dbReference type="InterPro" id="IPR000683">
    <property type="entry name" value="Gfo/Idh/MocA-like_OxRdtase_N"/>
</dbReference>
<dbReference type="EMBL" id="UINC01036284">
    <property type="protein sequence ID" value="SVB30009.1"/>
    <property type="molecule type" value="Genomic_DNA"/>
</dbReference>
<dbReference type="InterPro" id="IPR019546">
    <property type="entry name" value="TAT_signal_bac_arc"/>
</dbReference>
<proteinExistence type="predicted"/>
<feature type="domain" description="Gfo/Idh/MocA-like oxidoreductase N-terminal" evidence="1">
    <location>
        <begin position="45"/>
        <end position="160"/>
    </location>
</feature>
<evidence type="ECO:0000259" key="2">
    <source>
        <dbReference type="Pfam" id="PF19051"/>
    </source>
</evidence>
<dbReference type="InterPro" id="IPR050463">
    <property type="entry name" value="Gfo/Idh/MocA_oxidrdct_glycsds"/>
</dbReference>
<dbReference type="PROSITE" id="PS51318">
    <property type="entry name" value="TAT"/>
    <property type="match status" value="1"/>
</dbReference>